<dbReference type="AlphaFoldDB" id="B8HNJ2"/>
<dbReference type="Gene3D" id="2.30.31.10">
    <property type="entry name" value="Transcriptional Coactivator Pc4, Chain A"/>
    <property type="match status" value="1"/>
</dbReference>
<accession>B8HNJ2</accession>
<dbReference type="InterPro" id="IPR009044">
    <property type="entry name" value="ssDNA-bd_transcriptional_reg"/>
</dbReference>
<dbReference type="EMBL" id="CP001344">
    <property type="protein sequence ID" value="ACL43723.1"/>
    <property type="molecule type" value="Genomic_DNA"/>
</dbReference>
<evidence type="ECO:0008006" key="2">
    <source>
        <dbReference type="Google" id="ProtNLM"/>
    </source>
</evidence>
<organism evidence="1">
    <name type="scientific">Cyanothece sp. (strain PCC 7425 / ATCC 29141)</name>
    <dbReference type="NCBI Taxonomy" id="395961"/>
    <lineage>
        <taxon>Bacteria</taxon>
        <taxon>Bacillati</taxon>
        <taxon>Cyanobacteriota</taxon>
        <taxon>Cyanophyceae</taxon>
        <taxon>Gomontiellales</taxon>
        <taxon>Cyanothecaceae</taxon>
        <taxon>Cyanothece</taxon>
    </lineage>
</organism>
<dbReference type="KEGG" id="cyn:Cyan7425_1349"/>
<dbReference type="STRING" id="395961.Cyan7425_1349"/>
<dbReference type="InterPro" id="IPR014947">
    <property type="entry name" value="DUF1818"/>
</dbReference>
<dbReference type="SUPFAM" id="SSF54447">
    <property type="entry name" value="ssDNA-binding transcriptional regulator domain"/>
    <property type="match status" value="1"/>
</dbReference>
<dbReference type="GO" id="GO:0003677">
    <property type="term" value="F:DNA binding"/>
    <property type="evidence" value="ECO:0007669"/>
    <property type="project" value="InterPro"/>
</dbReference>
<evidence type="ECO:0000313" key="1">
    <source>
        <dbReference type="EMBL" id="ACL43723.1"/>
    </source>
</evidence>
<gene>
    <name evidence="1" type="ordered locus">Cyan7425_1349</name>
</gene>
<proteinExistence type="predicted"/>
<dbReference type="eggNOG" id="ENOG50316YV">
    <property type="taxonomic scope" value="Bacteria"/>
</dbReference>
<dbReference type="HOGENOM" id="CLU_163164_0_0_3"/>
<protein>
    <recommendedName>
        <fullName evidence="2">DUF1818 domain-containing protein</fullName>
    </recommendedName>
</protein>
<dbReference type="OrthoDB" id="464443at2"/>
<name>B8HNJ2_CYAP4</name>
<dbReference type="Pfam" id="PF08848">
    <property type="entry name" value="DUF1818"/>
    <property type="match status" value="1"/>
</dbReference>
<reference evidence="1" key="1">
    <citation type="submission" date="2009-01" db="EMBL/GenBank/DDBJ databases">
        <title>Complete sequence of chromosome Cyanothece sp. PCC 7425.</title>
        <authorList>
            <consortium name="US DOE Joint Genome Institute"/>
            <person name="Lucas S."/>
            <person name="Copeland A."/>
            <person name="Lapidus A."/>
            <person name="Glavina del Rio T."/>
            <person name="Dalin E."/>
            <person name="Tice H."/>
            <person name="Bruce D."/>
            <person name="Goodwin L."/>
            <person name="Pitluck S."/>
            <person name="Sims D."/>
            <person name="Meineke L."/>
            <person name="Brettin T."/>
            <person name="Detter J.C."/>
            <person name="Han C."/>
            <person name="Larimer F."/>
            <person name="Land M."/>
            <person name="Hauser L."/>
            <person name="Kyrpides N."/>
            <person name="Ovchinnikova G."/>
            <person name="Liberton M."/>
            <person name="Stoeckel J."/>
            <person name="Banerjee A."/>
            <person name="Singh A."/>
            <person name="Page L."/>
            <person name="Sato H."/>
            <person name="Zhao L."/>
            <person name="Sherman L."/>
            <person name="Pakrasi H."/>
            <person name="Richardson P."/>
        </authorList>
    </citation>
    <scope>NUCLEOTIDE SEQUENCE</scope>
    <source>
        <strain evidence="1">PCC 7425</strain>
    </source>
</reference>
<sequence length="121" mass="13424">MAKQLKQGNGWRLGWNPLAAEFQGLVGGESWAIELTGAEFNDFCRLFQQLATTINQMSAELMAEEAIACEASSDLIWMEVSGYPQQYSLSFILLTGRRGEGHWPAAIVPELLQATQTIQVF</sequence>
<dbReference type="GO" id="GO:0006355">
    <property type="term" value="P:regulation of DNA-templated transcription"/>
    <property type="evidence" value="ECO:0007669"/>
    <property type="project" value="InterPro"/>
</dbReference>